<protein>
    <submittedName>
        <fullName evidence="2">Uncharacterized protein</fullName>
    </submittedName>
</protein>
<accession>A0ABN1Y755</accession>
<proteinExistence type="predicted"/>
<comment type="caution">
    <text evidence="2">The sequence shown here is derived from an EMBL/GenBank/DDBJ whole genome shotgun (WGS) entry which is preliminary data.</text>
</comment>
<evidence type="ECO:0000313" key="3">
    <source>
        <dbReference type="Proteomes" id="UP001501414"/>
    </source>
</evidence>
<reference evidence="2 3" key="1">
    <citation type="journal article" date="2019" name="Int. J. Syst. Evol. Microbiol.">
        <title>The Global Catalogue of Microorganisms (GCM) 10K type strain sequencing project: providing services to taxonomists for standard genome sequencing and annotation.</title>
        <authorList>
            <consortium name="The Broad Institute Genomics Platform"/>
            <consortium name="The Broad Institute Genome Sequencing Center for Infectious Disease"/>
            <person name="Wu L."/>
            <person name="Ma J."/>
        </authorList>
    </citation>
    <scope>NUCLEOTIDE SEQUENCE [LARGE SCALE GENOMIC DNA]</scope>
    <source>
        <strain evidence="2 3">JCM 11896</strain>
    </source>
</reference>
<evidence type="ECO:0000313" key="2">
    <source>
        <dbReference type="EMBL" id="GAA1399777.1"/>
    </source>
</evidence>
<evidence type="ECO:0000256" key="1">
    <source>
        <dbReference type="SAM" id="MobiDB-lite"/>
    </source>
</evidence>
<dbReference type="EMBL" id="BAAAJK010000048">
    <property type="protein sequence ID" value="GAA1399777.1"/>
    <property type="molecule type" value="Genomic_DNA"/>
</dbReference>
<gene>
    <name evidence="2" type="ORF">GCM10009613_55920</name>
</gene>
<name>A0ABN1Y755_9PSEU</name>
<sequence>MPRHHADHDRTDHDRTARYPTDLHAALARQRQDQLRAEADADRLARSVRPARRRFRLRRLLRMTPARPAAESGRDRRTRVPR</sequence>
<keyword evidence="3" id="KW-1185">Reference proteome</keyword>
<dbReference type="Proteomes" id="UP001501414">
    <property type="component" value="Unassembled WGS sequence"/>
</dbReference>
<feature type="region of interest" description="Disordered" evidence="1">
    <location>
        <begin position="63"/>
        <end position="82"/>
    </location>
</feature>
<organism evidence="2 3">
    <name type="scientific">Pseudonocardia kongjuensis</name>
    <dbReference type="NCBI Taxonomy" id="102227"/>
    <lineage>
        <taxon>Bacteria</taxon>
        <taxon>Bacillati</taxon>
        <taxon>Actinomycetota</taxon>
        <taxon>Actinomycetes</taxon>
        <taxon>Pseudonocardiales</taxon>
        <taxon>Pseudonocardiaceae</taxon>
        <taxon>Pseudonocardia</taxon>
    </lineage>
</organism>
<dbReference type="RefSeq" id="WP_344027972.1">
    <property type="nucleotide sequence ID" value="NZ_BAAAJK010000048.1"/>
</dbReference>